<reference evidence="1 2" key="1">
    <citation type="journal article" date="2018" name="Aquat. Microb. Ecol.">
        <title>Gammaproteobacterial methanotrophs dominate.</title>
        <authorList>
            <person name="Rissanen A.J."/>
            <person name="Saarenheimo J."/>
            <person name="Tiirola M."/>
            <person name="Peura S."/>
            <person name="Aalto S.L."/>
            <person name="Karvinen A."/>
            <person name="Nykanen H."/>
        </authorList>
    </citation>
    <scope>NUCLEOTIDE SEQUENCE [LARGE SCALE GENOMIC DNA]</scope>
    <source>
        <strain evidence="1">AMbin10</strain>
    </source>
</reference>
<organism evidence="1 2">
    <name type="scientific">Candidatus Methylumidiphilus alinenensis</name>
    <dbReference type="NCBI Taxonomy" id="2202197"/>
    <lineage>
        <taxon>Bacteria</taxon>
        <taxon>Pseudomonadati</taxon>
        <taxon>Pseudomonadota</taxon>
        <taxon>Gammaproteobacteria</taxon>
        <taxon>Methylococcales</taxon>
        <taxon>Candidatus Methylumidiphilus</taxon>
    </lineage>
</organism>
<proteinExistence type="predicted"/>
<dbReference type="Gene3D" id="3.40.50.300">
    <property type="entry name" value="P-loop containing nucleotide triphosphate hydrolases"/>
    <property type="match status" value="1"/>
</dbReference>
<evidence type="ECO:0000313" key="1">
    <source>
        <dbReference type="EMBL" id="PZN73926.1"/>
    </source>
</evidence>
<dbReference type="SUPFAM" id="SSF52540">
    <property type="entry name" value="P-loop containing nucleoside triphosphate hydrolases"/>
    <property type="match status" value="1"/>
</dbReference>
<protein>
    <submittedName>
        <fullName evidence="1">Uncharacterized protein</fullName>
    </submittedName>
</protein>
<accession>A0A2W4QS03</accession>
<dbReference type="InterPro" id="IPR027417">
    <property type="entry name" value="P-loop_NTPase"/>
</dbReference>
<name>A0A2W4QS03_9GAMM</name>
<dbReference type="EMBL" id="QJPH01000440">
    <property type="protein sequence ID" value="PZN73926.1"/>
    <property type="molecule type" value="Genomic_DNA"/>
</dbReference>
<comment type="caution">
    <text evidence="1">The sequence shown here is derived from an EMBL/GenBank/DDBJ whole genome shotgun (WGS) entry which is preliminary data.</text>
</comment>
<sequence length="249" mass="27054">MTSPKAQGDCLCRPGCLERLHRLRRRRHSLFADLVALFGTKHGIDAGVPEAVRDRSKPKLSIHADEVNEMMNNPCPAADKAGGAGVQVTAYTQTWSDGPASLSCLRPDRGDGHNNSLIMLRVRELETAELLTKQLPEVQVHSMTLVSGVTDTSDTTLDVDFTSTNQDRINVVDAPMLVPADLVSLPKGQAFCLLQGGQLWKVRFPLPDTSADPAMPQDVRQVAEGMLDKYSTADQWWVGADPLAGNARG</sequence>
<evidence type="ECO:0000313" key="2">
    <source>
        <dbReference type="Proteomes" id="UP000249396"/>
    </source>
</evidence>
<dbReference type="AlphaFoldDB" id="A0A2W4QS03"/>
<dbReference type="Proteomes" id="UP000249396">
    <property type="component" value="Unassembled WGS sequence"/>
</dbReference>
<gene>
    <name evidence="1" type="ORF">DM484_22005</name>
</gene>